<proteinExistence type="predicted"/>
<dbReference type="EMBL" id="JAHMHR010000007">
    <property type="protein sequence ID" value="KAK1689685.1"/>
    <property type="molecule type" value="Genomic_DNA"/>
</dbReference>
<dbReference type="Proteomes" id="UP001224890">
    <property type="component" value="Unassembled WGS sequence"/>
</dbReference>
<organism evidence="1 2">
    <name type="scientific">Colletotrichum godetiae</name>
    <dbReference type="NCBI Taxonomy" id="1209918"/>
    <lineage>
        <taxon>Eukaryota</taxon>
        <taxon>Fungi</taxon>
        <taxon>Dikarya</taxon>
        <taxon>Ascomycota</taxon>
        <taxon>Pezizomycotina</taxon>
        <taxon>Sordariomycetes</taxon>
        <taxon>Hypocreomycetidae</taxon>
        <taxon>Glomerellales</taxon>
        <taxon>Glomerellaceae</taxon>
        <taxon>Colletotrichum</taxon>
        <taxon>Colletotrichum acutatum species complex</taxon>
    </lineage>
</organism>
<accession>A0AAJ0ASR6</accession>
<sequence length="241" mass="27405">MPDGDPSQQPLVRRVADRPQVDALRTSEIQKAQLACLLQDKGSCVITKSADPKTCLVLQFPDKEDLATMEDEDVQEHLKAMFGLDMIHSITTAQLQAASLSLTNVISLNDTLSKWWAKSWIALEPVAKTDLSIRLRLRWLREPLLDEKSCNSAGKAREDEIYLRTVFLNADPRLNSKKRRAQSGKPLRMVHFETREYIEDGYECDITADKKEDLPDFGLLEFRYKLSLLISLSGEGLDKRE</sequence>
<comment type="caution">
    <text evidence="1">The sequence shown here is derived from an EMBL/GenBank/DDBJ whole genome shotgun (WGS) entry which is preliminary data.</text>
</comment>
<protein>
    <submittedName>
        <fullName evidence="1">Uncharacterized protein</fullName>
    </submittedName>
</protein>
<evidence type="ECO:0000313" key="1">
    <source>
        <dbReference type="EMBL" id="KAK1689685.1"/>
    </source>
</evidence>
<name>A0AAJ0ASR6_9PEZI</name>
<gene>
    <name evidence="1" type="ORF">BDP55DRAFT_725121</name>
</gene>
<dbReference type="RefSeq" id="XP_060433380.1">
    <property type="nucleotide sequence ID" value="XM_060578974.1"/>
</dbReference>
<dbReference type="GeneID" id="85463500"/>
<dbReference type="AlphaFoldDB" id="A0AAJ0ASR6"/>
<evidence type="ECO:0000313" key="2">
    <source>
        <dbReference type="Proteomes" id="UP001224890"/>
    </source>
</evidence>
<keyword evidence="2" id="KW-1185">Reference proteome</keyword>
<reference evidence="1" key="1">
    <citation type="submission" date="2021-06" db="EMBL/GenBank/DDBJ databases">
        <title>Comparative genomics, transcriptomics and evolutionary studies reveal genomic signatures of adaptation to plant cell wall in hemibiotrophic fungi.</title>
        <authorList>
            <consortium name="DOE Joint Genome Institute"/>
            <person name="Baroncelli R."/>
            <person name="Diaz J.F."/>
            <person name="Benocci T."/>
            <person name="Peng M."/>
            <person name="Battaglia E."/>
            <person name="Haridas S."/>
            <person name="Andreopoulos W."/>
            <person name="Labutti K."/>
            <person name="Pangilinan J."/>
            <person name="Floch G.L."/>
            <person name="Makela M.R."/>
            <person name="Henrissat B."/>
            <person name="Grigoriev I.V."/>
            <person name="Crouch J.A."/>
            <person name="De Vries R.P."/>
            <person name="Sukno S.A."/>
            <person name="Thon M.R."/>
        </authorList>
    </citation>
    <scope>NUCLEOTIDE SEQUENCE</scope>
    <source>
        <strain evidence="1">CBS 193.32</strain>
    </source>
</reference>